<evidence type="ECO:0000313" key="1">
    <source>
        <dbReference type="EMBL" id="BAC18969.1"/>
    </source>
</evidence>
<dbReference type="STRING" id="196164.gene:10742588"/>
<keyword evidence="2" id="KW-1185">Reference proteome</keyword>
<dbReference type="HOGENOM" id="CLU_029916_0_0_11"/>
<dbReference type="EMBL" id="BA000035">
    <property type="protein sequence ID" value="BAC18969.1"/>
    <property type="molecule type" value="Genomic_DNA"/>
</dbReference>
<dbReference type="OrthoDB" id="4426724at2"/>
<dbReference type="AlphaFoldDB" id="Q8FNI5"/>
<name>Q8FNI5_COREF</name>
<accession>C8NQC1</accession>
<dbReference type="eggNOG" id="ENOG502ZBKQ">
    <property type="taxonomic scope" value="Bacteria"/>
</dbReference>
<reference evidence="1 2" key="1">
    <citation type="journal article" date="2003" name="Genome Res.">
        <title>Comparative complete genome sequence analysis of the amino acid replacements responsible for the thermostability of Corynebacterium efficiens.</title>
        <authorList>
            <person name="Nishio Y."/>
            <person name="Nakamura Y."/>
            <person name="Kawarabayasi Y."/>
            <person name="Usuda Y."/>
            <person name="Kimura E."/>
            <person name="Sugimoto S."/>
            <person name="Matsui K."/>
            <person name="Yamagishi A."/>
            <person name="Kikuchi H."/>
            <person name="Ikeo K."/>
            <person name="Gojobori T."/>
        </authorList>
    </citation>
    <scope>NUCLEOTIDE SEQUENCE [LARGE SCALE GENOMIC DNA]</scope>
    <source>
        <strain evidence="2">DSM 44549 / YS-314 / AJ 12310 / JCM 11189 / NBRC 100395</strain>
    </source>
</reference>
<proteinExistence type="predicted"/>
<dbReference type="KEGG" id="cef:CE2159"/>
<evidence type="ECO:0000313" key="2">
    <source>
        <dbReference type="Proteomes" id="UP000001409"/>
    </source>
</evidence>
<organism evidence="1 2">
    <name type="scientific">Corynebacterium efficiens (strain DSM 44549 / YS-314 / AJ 12310 / JCM 11189 / NBRC 100395)</name>
    <dbReference type="NCBI Taxonomy" id="196164"/>
    <lineage>
        <taxon>Bacteria</taxon>
        <taxon>Bacillati</taxon>
        <taxon>Actinomycetota</taxon>
        <taxon>Actinomycetes</taxon>
        <taxon>Mycobacteriales</taxon>
        <taxon>Corynebacteriaceae</taxon>
        <taxon>Corynebacterium</taxon>
    </lineage>
</organism>
<accession>Q8FNI5</accession>
<dbReference type="Proteomes" id="UP000001409">
    <property type="component" value="Chromosome"/>
</dbReference>
<protein>
    <submittedName>
        <fullName evidence="1">Uncharacterized protein</fullName>
    </submittedName>
</protein>
<sequence>MTPFMHDVELPPAPPPVERIANGEVEVPPGVVPVETTNPDDLWTRRDSLAHLMRFAHSRNVNPWGMLGCVLARVIASTPPTLVTPPLIGGYGSLNIFIALTANSGGGKGACMSAARDAVEIVDATGGFPVHVPEINSGTGEGLVRLFMEPPAPKKDELPTPRITRALVNESEVSNLDALAGRSGSTVVPTLLKMWSGEQAGFNNSSADTRSNVEAHTYRLGMITQVQPANAPAILKHEDSGLPQRYVWLPAWMEDTGQWIPETVPPLKVELTTPRDQTVMDLPESVKTYVVADYRRRSSQAFNVDADPLEGHRTMLRIKIACGLALLEGHTDVDLEDWELAGVVLLKHTDTLGLVRRELATKARREAEQRTQNQREAEIARLEKMEARARSHVVRRLEAGEGTVNVAACRYAAKSDLRKLVPEVFEALEAEGLITVTGEGTRAVAQVHGPQGVDRVREWSNRSNGPTQVNGGM</sequence>